<keyword evidence="2" id="KW-1185">Reference proteome</keyword>
<organism evidence="1 2">
    <name type="scientific">Megaselia scalaris</name>
    <name type="common">Humpbacked fly</name>
    <name type="synonym">Phora scalaris</name>
    <dbReference type="NCBI Taxonomy" id="36166"/>
    <lineage>
        <taxon>Eukaryota</taxon>
        <taxon>Metazoa</taxon>
        <taxon>Ecdysozoa</taxon>
        <taxon>Arthropoda</taxon>
        <taxon>Hexapoda</taxon>
        <taxon>Insecta</taxon>
        <taxon>Pterygota</taxon>
        <taxon>Neoptera</taxon>
        <taxon>Endopterygota</taxon>
        <taxon>Diptera</taxon>
        <taxon>Brachycera</taxon>
        <taxon>Muscomorpha</taxon>
        <taxon>Platypezoidea</taxon>
        <taxon>Phoridae</taxon>
        <taxon>Megaseliini</taxon>
        <taxon>Megaselia</taxon>
    </lineage>
</organism>
<proteinExistence type="predicted"/>
<name>T1GAM4_MEGSC</name>
<dbReference type="Proteomes" id="UP000015102">
    <property type="component" value="Unassembled WGS sequence"/>
</dbReference>
<dbReference type="EnsemblMetazoa" id="MESCA000283-RA">
    <property type="protein sequence ID" value="MESCA000283-PA"/>
    <property type="gene ID" value="MESCA000283"/>
</dbReference>
<evidence type="ECO:0000313" key="1">
    <source>
        <dbReference type="EnsemblMetazoa" id="MESCA000283-PA"/>
    </source>
</evidence>
<dbReference type="EMBL" id="CAQQ02131566">
    <property type="status" value="NOT_ANNOTATED_CDS"/>
    <property type="molecule type" value="Genomic_DNA"/>
</dbReference>
<reference evidence="1" key="2">
    <citation type="submission" date="2015-06" db="UniProtKB">
        <authorList>
            <consortium name="EnsemblMetazoa"/>
        </authorList>
    </citation>
    <scope>IDENTIFICATION</scope>
</reference>
<accession>T1GAM4</accession>
<dbReference type="HOGENOM" id="CLU_1654143_0_0_1"/>
<reference evidence="2" key="1">
    <citation type="submission" date="2013-02" db="EMBL/GenBank/DDBJ databases">
        <authorList>
            <person name="Hughes D."/>
        </authorList>
    </citation>
    <scope>NUCLEOTIDE SEQUENCE</scope>
    <source>
        <strain>Durham</strain>
        <strain evidence="2">NC isolate 2 -- Noor lab</strain>
    </source>
</reference>
<dbReference type="EMBL" id="CAQQ02131565">
    <property type="status" value="NOT_ANNOTATED_CDS"/>
    <property type="molecule type" value="Genomic_DNA"/>
</dbReference>
<protein>
    <submittedName>
        <fullName evidence="1">Uncharacterized protein</fullName>
    </submittedName>
</protein>
<sequence length="160" mass="19299">MLIQVTMENNTMPRIRKRDPLCFKKFSYQKHISPAPQNLYSDMEPPKWYVHKPDRPCYLSHAMHQTSLTFIVYTPFVFAGYFKRIKFDEKASLKCFGHKIKERCRYKLRPPPSSIVDVITFVECIDHSEMRVKFGWGYDEYDRAEKKAYKKYQRLKEQQN</sequence>
<evidence type="ECO:0000313" key="2">
    <source>
        <dbReference type="Proteomes" id="UP000015102"/>
    </source>
</evidence>
<dbReference type="AlphaFoldDB" id="T1GAM4"/>